<keyword evidence="2" id="KW-1185">Reference proteome</keyword>
<dbReference type="EMBL" id="LR588407">
    <property type="protein sequence ID" value="VTO18562.1"/>
    <property type="molecule type" value="Genomic_DNA"/>
</dbReference>
<proteinExistence type="predicted"/>
<protein>
    <submittedName>
        <fullName evidence="1">Uncharacterized protein</fullName>
    </submittedName>
</protein>
<dbReference type="Proteomes" id="UP000309952">
    <property type="component" value="Chromosome"/>
</dbReference>
<dbReference type="RefSeq" id="WP_138141984.1">
    <property type="nucleotide sequence ID" value="NZ_LR588407.1"/>
</dbReference>
<dbReference type="AlphaFoldDB" id="A0A4P1KDX0"/>
<evidence type="ECO:0000313" key="2">
    <source>
        <dbReference type="Proteomes" id="UP000309952"/>
    </source>
</evidence>
<dbReference type="KEGG" id="bvy:NCTC9239_02815"/>
<sequence length="221" mass="23865">MTSPHYSNAPVAVSEVLIEGARVFGYAAPQSGGPCLLRLSANDTPISFAVAGGFSAAAAKEGLRSGWCGFELQGLRAAIALGERVEVACAVSGRILKSLSLDAEDMPPPPSVTRSLSVEELLSEVRAPRSCPGLEQLLPFAMNHYRRHGAQSFRDMAYLTLFGRWPDEAAAHPDGEIVEDEKRISAYLDDLVWSDEFGSKWAGQLPGPYHPDFRFDTTGLL</sequence>
<organism evidence="1 2">
    <name type="scientific">Brevundimonas vancanneytii</name>
    <dbReference type="NCBI Taxonomy" id="1325724"/>
    <lineage>
        <taxon>Bacteria</taxon>
        <taxon>Pseudomonadati</taxon>
        <taxon>Pseudomonadota</taxon>
        <taxon>Alphaproteobacteria</taxon>
        <taxon>Caulobacterales</taxon>
        <taxon>Caulobacteraceae</taxon>
        <taxon>Brevundimonas</taxon>
    </lineage>
</organism>
<gene>
    <name evidence="1" type="ORF">NCTC9239_02815</name>
</gene>
<evidence type="ECO:0000313" key="1">
    <source>
        <dbReference type="EMBL" id="VTO18562.1"/>
    </source>
</evidence>
<reference evidence="1 2" key="1">
    <citation type="submission" date="2019-04" db="EMBL/GenBank/DDBJ databases">
        <authorList>
            <consortium name="Pathogen Informatics"/>
        </authorList>
    </citation>
    <scope>NUCLEOTIDE SEQUENCE [LARGE SCALE GENOMIC DNA]</scope>
    <source>
        <strain evidence="1 2">NCTC9239</strain>
    </source>
</reference>
<name>A0A4P1KDX0_9CAUL</name>
<accession>A0A4P1KDX0</accession>